<dbReference type="AlphaFoldDB" id="A0A0D0CQS9"/>
<dbReference type="InParanoid" id="A0A0D0CQS9"/>
<dbReference type="Proteomes" id="UP000054538">
    <property type="component" value="Unassembled WGS sequence"/>
</dbReference>
<evidence type="ECO:0000313" key="2">
    <source>
        <dbReference type="Proteomes" id="UP000054538"/>
    </source>
</evidence>
<organism evidence="1 2">
    <name type="scientific">Paxillus rubicundulus Ve08.2h10</name>
    <dbReference type="NCBI Taxonomy" id="930991"/>
    <lineage>
        <taxon>Eukaryota</taxon>
        <taxon>Fungi</taxon>
        <taxon>Dikarya</taxon>
        <taxon>Basidiomycota</taxon>
        <taxon>Agaricomycotina</taxon>
        <taxon>Agaricomycetes</taxon>
        <taxon>Agaricomycetidae</taxon>
        <taxon>Boletales</taxon>
        <taxon>Paxilineae</taxon>
        <taxon>Paxillaceae</taxon>
        <taxon>Paxillus</taxon>
    </lineage>
</organism>
<dbReference type="STRING" id="930991.A0A0D0CQS9"/>
<evidence type="ECO:0000313" key="1">
    <source>
        <dbReference type="EMBL" id="KIK77728.1"/>
    </source>
</evidence>
<name>A0A0D0CQS9_9AGAM</name>
<feature type="non-terminal residue" evidence="1">
    <location>
        <position position="1"/>
    </location>
</feature>
<feature type="non-terminal residue" evidence="1">
    <location>
        <position position="120"/>
    </location>
</feature>
<dbReference type="HOGENOM" id="CLU_003292_7_1_1"/>
<reference evidence="2" key="2">
    <citation type="submission" date="2015-01" db="EMBL/GenBank/DDBJ databases">
        <title>Evolutionary Origins and Diversification of the Mycorrhizal Mutualists.</title>
        <authorList>
            <consortium name="DOE Joint Genome Institute"/>
            <consortium name="Mycorrhizal Genomics Consortium"/>
            <person name="Kohler A."/>
            <person name="Kuo A."/>
            <person name="Nagy L.G."/>
            <person name="Floudas D."/>
            <person name="Copeland A."/>
            <person name="Barry K.W."/>
            <person name="Cichocki N."/>
            <person name="Veneault-Fourrey C."/>
            <person name="LaButti K."/>
            <person name="Lindquist E.A."/>
            <person name="Lipzen A."/>
            <person name="Lundell T."/>
            <person name="Morin E."/>
            <person name="Murat C."/>
            <person name="Riley R."/>
            <person name="Ohm R."/>
            <person name="Sun H."/>
            <person name="Tunlid A."/>
            <person name="Henrissat B."/>
            <person name="Grigoriev I.V."/>
            <person name="Hibbett D.S."/>
            <person name="Martin F."/>
        </authorList>
    </citation>
    <scope>NUCLEOTIDE SEQUENCE [LARGE SCALE GENOMIC DNA]</scope>
    <source>
        <strain evidence="2">Ve08.2h10</strain>
    </source>
</reference>
<accession>A0A0D0CQS9</accession>
<keyword evidence="2" id="KW-1185">Reference proteome</keyword>
<protein>
    <submittedName>
        <fullName evidence="1">Uncharacterized protein</fullName>
    </submittedName>
</protein>
<sequence>PKKPTVSFVESSPPLHPSPLHPLCKARDWLLLWVPIKLHSILNSKATLSLVNMQCIYSVIAHTWADRTKETYGSSLLAFHIFCDNKNIPDSEWATAIPSIISAFISNLMGSYLGSAVSNH</sequence>
<dbReference type="OrthoDB" id="2664079at2759"/>
<gene>
    <name evidence="1" type="ORF">PAXRUDRAFT_100791</name>
</gene>
<dbReference type="EMBL" id="KN826856">
    <property type="protein sequence ID" value="KIK77728.1"/>
    <property type="molecule type" value="Genomic_DNA"/>
</dbReference>
<reference evidence="1 2" key="1">
    <citation type="submission" date="2014-04" db="EMBL/GenBank/DDBJ databases">
        <authorList>
            <consortium name="DOE Joint Genome Institute"/>
            <person name="Kuo A."/>
            <person name="Kohler A."/>
            <person name="Jargeat P."/>
            <person name="Nagy L.G."/>
            <person name="Floudas D."/>
            <person name="Copeland A."/>
            <person name="Barry K.W."/>
            <person name="Cichocki N."/>
            <person name="Veneault-Fourrey C."/>
            <person name="LaButti K."/>
            <person name="Lindquist E.A."/>
            <person name="Lipzen A."/>
            <person name="Lundell T."/>
            <person name="Morin E."/>
            <person name="Murat C."/>
            <person name="Sun H."/>
            <person name="Tunlid A."/>
            <person name="Henrissat B."/>
            <person name="Grigoriev I.V."/>
            <person name="Hibbett D.S."/>
            <person name="Martin F."/>
            <person name="Nordberg H.P."/>
            <person name="Cantor M.N."/>
            <person name="Hua S.X."/>
        </authorList>
    </citation>
    <scope>NUCLEOTIDE SEQUENCE [LARGE SCALE GENOMIC DNA]</scope>
    <source>
        <strain evidence="1 2">Ve08.2h10</strain>
    </source>
</reference>
<proteinExistence type="predicted"/>